<dbReference type="InterPro" id="IPR023334">
    <property type="entry name" value="REKLES_domain"/>
</dbReference>
<gene>
    <name evidence="3" type="ORF">DAPPUDRAFT_106786</name>
</gene>
<dbReference type="KEGG" id="dpx:DAPPUDRAFT_106786"/>
<keyword evidence="4" id="KW-1185">Reference proteome</keyword>
<feature type="compositionally biased region" description="Low complexity" evidence="1">
    <location>
        <begin position="1"/>
        <end position="57"/>
    </location>
</feature>
<feature type="region of interest" description="Disordered" evidence="1">
    <location>
        <begin position="1"/>
        <end position="120"/>
    </location>
</feature>
<proteinExistence type="predicted"/>
<accession>E9GUX1</accession>
<evidence type="ECO:0000256" key="1">
    <source>
        <dbReference type="SAM" id="MobiDB-lite"/>
    </source>
</evidence>
<sequence>MAAAMAAASRFLPQTAATAGTGSSGSQPPQTEALNLAAEQHAAAQAAAAAAAAARALELNKENKDKDRESGGNKSRRERKEEEREKRDRDRSYEIHEDRSQSSIRIKEESLMQDGPPANKRLLLDDDVSLNMRMTPIGLPGANIKITSRGDTRTNDNSLVVSMEINGIVYQGVLFAQAAAAAAAATAATAALTPARGRLA</sequence>
<dbReference type="InParanoid" id="E9GUX1"/>
<dbReference type="PROSITE" id="PS51486">
    <property type="entry name" value="REKLES"/>
    <property type="match status" value="1"/>
</dbReference>
<dbReference type="EMBL" id="GL732567">
    <property type="protein sequence ID" value="EFX76717.1"/>
    <property type="molecule type" value="Genomic_DNA"/>
</dbReference>
<dbReference type="Proteomes" id="UP000000305">
    <property type="component" value="Unassembled WGS sequence"/>
</dbReference>
<feature type="domain" description="REKLES" evidence="2">
    <location>
        <begin position="70"/>
        <end position="181"/>
    </location>
</feature>
<evidence type="ECO:0000259" key="2">
    <source>
        <dbReference type="PROSITE" id="PS51486"/>
    </source>
</evidence>
<organism evidence="3 4">
    <name type="scientific">Daphnia pulex</name>
    <name type="common">Water flea</name>
    <dbReference type="NCBI Taxonomy" id="6669"/>
    <lineage>
        <taxon>Eukaryota</taxon>
        <taxon>Metazoa</taxon>
        <taxon>Ecdysozoa</taxon>
        <taxon>Arthropoda</taxon>
        <taxon>Crustacea</taxon>
        <taxon>Branchiopoda</taxon>
        <taxon>Diplostraca</taxon>
        <taxon>Cladocera</taxon>
        <taxon>Anomopoda</taxon>
        <taxon>Daphniidae</taxon>
        <taxon>Daphnia</taxon>
    </lineage>
</organism>
<evidence type="ECO:0000313" key="4">
    <source>
        <dbReference type="Proteomes" id="UP000000305"/>
    </source>
</evidence>
<reference evidence="3 4" key="1">
    <citation type="journal article" date="2011" name="Science">
        <title>The ecoresponsive genome of Daphnia pulex.</title>
        <authorList>
            <person name="Colbourne J.K."/>
            <person name="Pfrender M.E."/>
            <person name="Gilbert D."/>
            <person name="Thomas W.K."/>
            <person name="Tucker A."/>
            <person name="Oakley T.H."/>
            <person name="Tokishita S."/>
            <person name="Aerts A."/>
            <person name="Arnold G.J."/>
            <person name="Basu M.K."/>
            <person name="Bauer D.J."/>
            <person name="Caceres C.E."/>
            <person name="Carmel L."/>
            <person name="Casola C."/>
            <person name="Choi J.H."/>
            <person name="Detter J.C."/>
            <person name="Dong Q."/>
            <person name="Dusheyko S."/>
            <person name="Eads B.D."/>
            <person name="Frohlich T."/>
            <person name="Geiler-Samerotte K.A."/>
            <person name="Gerlach D."/>
            <person name="Hatcher P."/>
            <person name="Jogdeo S."/>
            <person name="Krijgsveld J."/>
            <person name="Kriventseva E.V."/>
            <person name="Kultz D."/>
            <person name="Laforsch C."/>
            <person name="Lindquist E."/>
            <person name="Lopez J."/>
            <person name="Manak J.R."/>
            <person name="Muller J."/>
            <person name="Pangilinan J."/>
            <person name="Patwardhan R.P."/>
            <person name="Pitluck S."/>
            <person name="Pritham E.J."/>
            <person name="Rechtsteiner A."/>
            <person name="Rho M."/>
            <person name="Rogozin I.B."/>
            <person name="Sakarya O."/>
            <person name="Salamov A."/>
            <person name="Schaack S."/>
            <person name="Shapiro H."/>
            <person name="Shiga Y."/>
            <person name="Skalitzky C."/>
            <person name="Smith Z."/>
            <person name="Souvorov A."/>
            <person name="Sung W."/>
            <person name="Tang Z."/>
            <person name="Tsuchiya D."/>
            <person name="Tu H."/>
            <person name="Vos H."/>
            <person name="Wang M."/>
            <person name="Wolf Y.I."/>
            <person name="Yamagata H."/>
            <person name="Yamada T."/>
            <person name="Ye Y."/>
            <person name="Shaw J.R."/>
            <person name="Andrews J."/>
            <person name="Crease T.J."/>
            <person name="Tang H."/>
            <person name="Lucas S.M."/>
            <person name="Robertson H.M."/>
            <person name="Bork P."/>
            <person name="Koonin E.V."/>
            <person name="Zdobnov E.M."/>
            <person name="Grigoriev I.V."/>
            <person name="Lynch M."/>
            <person name="Boore J.L."/>
        </authorList>
    </citation>
    <scope>NUCLEOTIDE SEQUENCE [LARGE SCALE GENOMIC DNA]</scope>
</reference>
<dbReference type="OrthoDB" id="10044343at2759"/>
<feature type="compositionally biased region" description="Basic and acidic residues" evidence="1">
    <location>
        <begin position="58"/>
        <end position="71"/>
    </location>
</feature>
<dbReference type="HOGENOM" id="CLU_1367473_0_0_1"/>
<dbReference type="AlphaFoldDB" id="E9GUX1"/>
<protein>
    <recommendedName>
        <fullName evidence="2">REKLES domain-containing protein</fullName>
    </recommendedName>
</protein>
<evidence type="ECO:0000313" key="3">
    <source>
        <dbReference type="EMBL" id="EFX76717.1"/>
    </source>
</evidence>
<name>E9GUX1_DAPPU</name>
<feature type="compositionally biased region" description="Basic and acidic residues" evidence="1">
    <location>
        <begin position="78"/>
        <end position="110"/>
    </location>
</feature>